<dbReference type="Proteomes" id="UP000824123">
    <property type="component" value="Unassembled WGS sequence"/>
</dbReference>
<dbReference type="Pfam" id="PF02826">
    <property type="entry name" value="2-Hacid_dh_C"/>
    <property type="match status" value="1"/>
</dbReference>
<dbReference type="EC" id="1.1.1.95" evidence="5"/>
<comment type="caution">
    <text evidence="13">The sequence shown here is derived from an EMBL/GenBank/DDBJ whole genome shotgun (WGS) entry which is preliminary data.</text>
</comment>
<dbReference type="InterPro" id="IPR006139">
    <property type="entry name" value="D-isomer_2_OHA_DH_cat_dom"/>
</dbReference>
<dbReference type="PANTHER" id="PTHR42938:SF47">
    <property type="entry name" value="HYDROXYPYRUVATE REDUCTASE"/>
    <property type="match status" value="1"/>
</dbReference>
<reference evidence="13" key="2">
    <citation type="journal article" date="2021" name="PeerJ">
        <title>Extensive microbial diversity within the chicken gut microbiome revealed by metagenomics and culture.</title>
        <authorList>
            <person name="Gilroy R."/>
            <person name="Ravi A."/>
            <person name="Getino M."/>
            <person name="Pursley I."/>
            <person name="Horton D.L."/>
            <person name="Alikhan N.F."/>
            <person name="Baker D."/>
            <person name="Gharbi K."/>
            <person name="Hall N."/>
            <person name="Watson M."/>
            <person name="Adriaenssens E.M."/>
            <person name="Foster-Nyarko E."/>
            <person name="Jarju S."/>
            <person name="Secka A."/>
            <person name="Antonio M."/>
            <person name="Oren A."/>
            <person name="Chaudhuri R.R."/>
            <person name="La Ragione R."/>
            <person name="Hildebrand F."/>
            <person name="Pallen M.J."/>
        </authorList>
    </citation>
    <scope>NUCLEOTIDE SEQUENCE</scope>
    <source>
        <strain evidence="13">ChiSxjej2B14-8506</strain>
    </source>
</reference>
<evidence type="ECO:0000259" key="12">
    <source>
        <dbReference type="PROSITE" id="PS51671"/>
    </source>
</evidence>
<keyword evidence="7 11" id="KW-0560">Oxidoreductase</keyword>
<accession>A0A9D1S5B2</accession>
<dbReference type="SUPFAM" id="SSF52283">
    <property type="entry name" value="Formate/glycerate dehydrogenase catalytic domain-like"/>
    <property type="match status" value="1"/>
</dbReference>
<dbReference type="InterPro" id="IPR006140">
    <property type="entry name" value="D-isomer_DH_NAD-bd"/>
</dbReference>
<dbReference type="SUPFAM" id="SSF55021">
    <property type="entry name" value="ACT-like"/>
    <property type="match status" value="1"/>
</dbReference>
<evidence type="ECO:0000256" key="5">
    <source>
        <dbReference type="ARBA" id="ARBA00013143"/>
    </source>
</evidence>
<evidence type="ECO:0000256" key="9">
    <source>
        <dbReference type="ARBA" id="ARBA00048126"/>
    </source>
</evidence>
<feature type="domain" description="ACT" evidence="12">
    <location>
        <begin position="317"/>
        <end position="386"/>
    </location>
</feature>
<comment type="function">
    <text evidence="1">Catalyzes the reversible oxidation of 3-phospho-D-glycerate to 3-phosphonooxypyruvate, the first step of the phosphorylated L-serine biosynthesis pathway. Also catalyzes the reversible oxidation of 2-hydroxyglutarate to 2-oxoglutarate.</text>
</comment>
<name>A0A9D1S5B2_9FIRM</name>
<evidence type="ECO:0000256" key="11">
    <source>
        <dbReference type="RuleBase" id="RU003719"/>
    </source>
</evidence>
<comment type="similarity">
    <text evidence="3 11">Belongs to the D-isomer specific 2-hydroxyacid dehydrogenase family.</text>
</comment>
<dbReference type="EMBL" id="DVNK01000058">
    <property type="protein sequence ID" value="HIU47510.1"/>
    <property type="molecule type" value="Genomic_DNA"/>
</dbReference>
<dbReference type="EC" id="1.1.1.399" evidence="4"/>
<dbReference type="InterPro" id="IPR045865">
    <property type="entry name" value="ACT-like_dom_sf"/>
</dbReference>
<dbReference type="InterPro" id="IPR036291">
    <property type="entry name" value="NAD(P)-bd_dom_sf"/>
</dbReference>
<dbReference type="PANTHER" id="PTHR42938">
    <property type="entry name" value="FORMATE DEHYDROGENASE 1"/>
    <property type="match status" value="1"/>
</dbReference>
<dbReference type="PROSITE" id="PS00671">
    <property type="entry name" value="D_2_HYDROXYACID_DH_3"/>
    <property type="match status" value="1"/>
</dbReference>
<dbReference type="GO" id="GO:0051287">
    <property type="term" value="F:NAD binding"/>
    <property type="evidence" value="ECO:0007669"/>
    <property type="project" value="InterPro"/>
</dbReference>
<comment type="pathway">
    <text evidence="2">Amino-acid biosynthesis; L-serine biosynthesis; L-serine from 3-phospho-D-glycerate: step 1/3.</text>
</comment>
<evidence type="ECO:0000256" key="1">
    <source>
        <dbReference type="ARBA" id="ARBA00003800"/>
    </source>
</evidence>
<comment type="catalytic activity">
    <reaction evidence="9">
        <text>(R)-2-hydroxyglutarate + NAD(+) = 2-oxoglutarate + NADH + H(+)</text>
        <dbReference type="Rhea" id="RHEA:49612"/>
        <dbReference type="ChEBI" id="CHEBI:15378"/>
        <dbReference type="ChEBI" id="CHEBI:15801"/>
        <dbReference type="ChEBI" id="CHEBI:16810"/>
        <dbReference type="ChEBI" id="CHEBI:57540"/>
        <dbReference type="ChEBI" id="CHEBI:57945"/>
        <dbReference type="EC" id="1.1.1.399"/>
    </reaction>
</comment>
<dbReference type="InterPro" id="IPR002912">
    <property type="entry name" value="ACT_dom"/>
</dbReference>
<dbReference type="InterPro" id="IPR029753">
    <property type="entry name" value="D-isomer_DH_CS"/>
</dbReference>
<dbReference type="CDD" id="cd04901">
    <property type="entry name" value="ACT_3PGDH"/>
    <property type="match status" value="1"/>
</dbReference>
<gene>
    <name evidence="13" type="ORF">IAC59_09695</name>
</gene>
<reference evidence="13" key="1">
    <citation type="submission" date="2020-10" db="EMBL/GenBank/DDBJ databases">
        <authorList>
            <person name="Gilroy R."/>
        </authorList>
    </citation>
    <scope>NUCLEOTIDE SEQUENCE</scope>
    <source>
        <strain evidence="13">ChiSxjej2B14-8506</strain>
    </source>
</reference>
<evidence type="ECO:0000256" key="3">
    <source>
        <dbReference type="ARBA" id="ARBA00005854"/>
    </source>
</evidence>
<dbReference type="Gene3D" id="3.30.70.260">
    <property type="match status" value="1"/>
</dbReference>
<dbReference type="Pfam" id="PF00389">
    <property type="entry name" value="2-Hacid_dh"/>
    <property type="match status" value="1"/>
</dbReference>
<evidence type="ECO:0000313" key="14">
    <source>
        <dbReference type="Proteomes" id="UP000824123"/>
    </source>
</evidence>
<protein>
    <recommendedName>
        <fullName evidence="6">D-3-phosphoglycerate dehydrogenase</fullName>
        <ecNumber evidence="4">1.1.1.399</ecNumber>
        <ecNumber evidence="5">1.1.1.95</ecNumber>
    </recommendedName>
    <alternativeName>
        <fullName evidence="8">2-oxoglutarate reductase</fullName>
    </alternativeName>
</protein>
<dbReference type="GO" id="GO:0004617">
    <property type="term" value="F:phosphoglycerate dehydrogenase activity"/>
    <property type="evidence" value="ECO:0007669"/>
    <property type="project" value="UniProtKB-EC"/>
</dbReference>
<dbReference type="PROSITE" id="PS51671">
    <property type="entry name" value="ACT"/>
    <property type="match status" value="1"/>
</dbReference>
<proteinExistence type="inferred from homology"/>
<sequence>MYRIQTLNEISGVINQVFNSDYEIGKDVSQPDAIIVRSAKMHDMELPDTLTAVARAGAGYNNIPVDKCSQQGIVVFNTPGANANAVKELVIAGMLLAGRDIIGGAEWARTLKGQGDKVGALVEKGKGQFVGPELKGKKLAVIGLGAIGTMVANTGRALDMDVYGNDPFLSVEHALQLSRAVHVVNLDQLLACADIVSLHVPLMDATRGMVNADYLARMKDGAVLLNFSRGELVDSDAVLAALKSGKLRRYVTDFPTDDMLCTEGVIALPHLGASTPESEDNCAEMAARQIVDYLTRGAIVNSVNYPACDPGTTAGPRLCVLHANVPNMVGAVTGLLAGKGINISNMVNKSRGNVAYTVIDVDTAIDAATVDAIAAVDNVYKVRLIG</sequence>
<evidence type="ECO:0000313" key="13">
    <source>
        <dbReference type="EMBL" id="HIU47510.1"/>
    </source>
</evidence>
<evidence type="ECO:0000256" key="7">
    <source>
        <dbReference type="ARBA" id="ARBA00023002"/>
    </source>
</evidence>
<evidence type="ECO:0000256" key="4">
    <source>
        <dbReference type="ARBA" id="ARBA00013001"/>
    </source>
</evidence>
<evidence type="ECO:0000256" key="8">
    <source>
        <dbReference type="ARBA" id="ARBA00030455"/>
    </source>
</evidence>
<organism evidence="13 14">
    <name type="scientific">Candidatus Fimadaptatus faecigallinarum</name>
    <dbReference type="NCBI Taxonomy" id="2840814"/>
    <lineage>
        <taxon>Bacteria</taxon>
        <taxon>Bacillati</taxon>
        <taxon>Bacillota</taxon>
        <taxon>Clostridia</taxon>
        <taxon>Eubacteriales</taxon>
        <taxon>Candidatus Fimadaptatus</taxon>
    </lineage>
</organism>
<evidence type="ECO:0000256" key="6">
    <source>
        <dbReference type="ARBA" id="ARBA00021582"/>
    </source>
</evidence>
<dbReference type="CDD" id="cd12174">
    <property type="entry name" value="PGDH_like_3"/>
    <property type="match status" value="1"/>
</dbReference>
<evidence type="ECO:0000256" key="10">
    <source>
        <dbReference type="ARBA" id="ARBA00048731"/>
    </source>
</evidence>
<evidence type="ECO:0000256" key="2">
    <source>
        <dbReference type="ARBA" id="ARBA00005216"/>
    </source>
</evidence>
<dbReference type="AlphaFoldDB" id="A0A9D1S5B2"/>
<dbReference type="SUPFAM" id="SSF51735">
    <property type="entry name" value="NAD(P)-binding Rossmann-fold domains"/>
    <property type="match status" value="1"/>
</dbReference>
<dbReference type="PROSITE" id="PS00670">
    <property type="entry name" value="D_2_HYDROXYACID_DH_2"/>
    <property type="match status" value="1"/>
</dbReference>
<comment type="catalytic activity">
    <reaction evidence="10">
        <text>(2R)-3-phosphoglycerate + NAD(+) = 3-phosphooxypyruvate + NADH + H(+)</text>
        <dbReference type="Rhea" id="RHEA:12641"/>
        <dbReference type="ChEBI" id="CHEBI:15378"/>
        <dbReference type="ChEBI" id="CHEBI:18110"/>
        <dbReference type="ChEBI" id="CHEBI:57540"/>
        <dbReference type="ChEBI" id="CHEBI:57945"/>
        <dbReference type="ChEBI" id="CHEBI:58272"/>
        <dbReference type="EC" id="1.1.1.95"/>
    </reaction>
</comment>
<dbReference type="Gene3D" id="3.40.50.720">
    <property type="entry name" value="NAD(P)-binding Rossmann-like Domain"/>
    <property type="match status" value="2"/>
</dbReference>